<dbReference type="InterPro" id="IPR046712">
    <property type="entry name" value="DUF6785"/>
</dbReference>
<feature type="transmembrane region" description="Helical" evidence="1">
    <location>
        <begin position="329"/>
        <end position="349"/>
    </location>
</feature>
<keyword evidence="1" id="KW-0472">Membrane</keyword>
<dbReference type="Pfam" id="PF20580">
    <property type="entry name" value="DUF6784"/>
    <property type="match status" value="1"/>
</dbReference>
<evidence type="ECO:0000313" key="4">
    <source>
        <dbReference type="EMBL" id="CAA9229908.1"/>
    </source>
</evidence>
<feature type="transmembrane region" description="Helical" evidence="1">
    <location>
        <begin position="553"/>
        <end position="574"/>
    </location>
</feature>
<evidence type="ECO:0000256" key="1">
    <source>
        <dbReference type="SAM" id="Phobius"/>
    </source>
</evidence>
<feature type="transmembrane region" description="Helical" evidence="1">
    <location>
        <begin position="198"/>
        <end position="220"/>
    </location>
</feature>
<evidence type="ECO:0000259" key="2">
    <source>
        <dbReference type="Pfam" id="PF20580"/>
    </source>
</evidence>
<feature type="transmembrane region" description="Helical" evidence="1">
    <location>
        <begin position="514"/>
        <end position="533"/>
    </location>
</feature>
<dbReference type="EMBL" id="CADCTO010000123">
    <property type="protein sequence ID" value="CAA9229908.1"/>
    <property type="molecule type" value="Genomic_DNA"/>
</dbReference>
<feature type="transmembrane region" description="Helical" evidence="1">
    <location>
        <begin position="261"/>
        <end position="281"/>
    </location>
</feature>
<name>A0A6J4HQA9_9BACT</name>
<dbReference type="AlphaFoldDB" id="A0A6J4HQA9"/>
<keyword evidence="1" id="KW-1133">Transmembrane helix</keyword>
<feature type="transmembrane region" description="Helical" evidence="1">
    <location>
        <begin position="227"/>
        <end position="249"/>
    </location>
</feature>
<organism evidence="4">
    <name type="scientific">uncultured Armatimonadetes bacterium</name>
    <dbReference type="NCBI Taxonomy" id="157466"/>
    <lineage>
        <taxon>Bacteria</taxon>
        <taxon>Bacillati</taxon>
        <taxon>Armatimonadota</taxon>
        <taxon>environmental samples</taxon>
    </lineage>
</organism>
<reference evidence="4" key="1">
    <citation type="submission" date="2020-02" db="EMBL/GenBank/DDBJ databases">
        <authorList>
            <person name="Meier V. D."/>
        </authorList>
    </citation>
    <scope>NUCLEOTIDE SEQUENCE</scope>
    <source>
        <strain evidence="4">AVDCRST_MAG63</strain>
    </source>
</reference>
<feature type="transmembrane region" description="Helical" evidence="1">
    <location>
        <begin position="484"/>
        <end position="502"/>
    </location>
</feature>
<proteinExistence type="predicted"/>
<dbReference type="InterPro" id="IPR046711">
    <property type="entry name" value="DUF6784"/>
</dbReference>
<protein>
    <submittedName>
        <fullName evidence="4">Uncharacterized protein</fullName>
    </submittedName>
</protein>
<feature type="domain" description="DUF6784" evidence="2">
    <location>
        <begin position="488"/>
        <end position="578"/>
    </location>
</feature>
<sequence length="591" mass="65123">MLGVNRLLGRLRPGWVFSPQEIVALYVAVAVATNLAGHDVLQILFTTLTYIVRRADIETGWQSDIVPYLPGHLFVQDRAAIDALYRGNSTLYRWDHIQPWLAPLGWWTLFTLLLVWTMLCLTTLFRRQWEAEKLTYPIAELPLYILTEERTLFRAPALWVGIAVGAVGQTMNLVHALFPSVPALPIGIQVLPNDVYPWSAAGPLTLSLFPFAIGLAFLLPTQLAFSCLFFFAFNRAEMILSAMLGYGYLEQGKFPYVEQQGVGAAFGIFVSVVWVARKHLARVWEAATGGAASALDDSQEALSYRTAVFGLMAGVAGLVWFAVAAGMQWGTALCYLGILFVVVVVVARLRAELGLPTFGLGYTGSADQVMQNVAGTNAWSRGDLTGMAMFFWLTRTQRQFPMQTHVDAMHLGRRTNTPLRSLSVVILGGSALGIVAAFWAFLSTTYRVGYETANFQGPAIPAFGHAPWQQLHGWLRSPPPPDAGTVKAYVFGAAFTLVLSLLRSRVLWWPLHPAGYLIATNYGVFRLWLPIFLGWMVKSLLLRYGGLGAYRRALPFFIGLVLGEFSAAFLRSVLDLAFDLYLPPSSGIGGL</sequence>
<feature type="transmembrane region" description="Helical" evidence="1">
    <location>
        <begin position="104"/>
        <end position="125"/>
    </location>
</feature>
<feature type="domain" description="DUF6785" evidence="3">
    <location>
        <begin position="2"/>
        <end position="449"/>
    </location>
</feature>
<keyword evidence="1" id="KW-0812">Transmembrane</keyword>
<gene>
    <name evidence="4" type="ORF">AVDCRST_MAG63-905</name>
</gene>
<evidence type="ECO:0000259" key="3">
    <source>
        <dbReference type="Pfam" id="PF20581"/>
    </source>
</evidence>
<feature type="transmembrane region" description="Helical" evidence="1">
    <location>
        <begin position="157"/>
        <end position="178"/>
    </location>
</feature>
<dbReference type="Pfam" id="PF20581">
    <property type="entry name" value="DUF6785"/>
    <property type="match status" value="1"/>
</dbReference>
<feature type="transmembrane region" description="Helical" evidence="1">
    <location>
        <begin position="422"/>
        <end position="442"/>
    </location>
</feature>
<feature type="transmembrane region" description="Helical" evidence="1">
    <location>
        <begin position="302"/>
        <end position="323"/>
    </location>
</feature>
<accession>A0A6J4HQA9</accession>